<dbReference type="Proteomes" id="UP001472677">
    <property type="component" value="Unassembled WGS sequence"/>
</dbReference>
<evidence type="ECO:0000313" key="3">
    <source>
        <dbReference type="Proteomes" id="UP001472677"/>
    </source>
</evidence>
<dbReference type="EMBL" id="JBBPBM010000025">
    <property type="protein sequence ID" value="KAK8540218.1"/>
    <property type="molecule type" value="Genomic_DNA"/>
</dbReference>
<keyword evidence="1" id="KW-0812">Transmembrane</keyword>
<name>A0ABR2DIV1_9ROSI</name>
<comment type="caution">
    <text evidence="2">The sequence shown here is derived from an EMBL/GenBank/DDBJ whole genome shotgun (WGS) entry which is preliminary data.</text>
</comment>
<proteinExistence type="predicted"/>
<keyword evidence="1" id="KW-0472">Membrane</keyword>
<organism evidence="2 3">
    <name type="scientific">Hibiscus sabdariffa</name>
    <name type="common">roselle</name>
    <dbReference type="NCBI Taxonomy" id="183260"/>
    <lineage>
        <taxon>Eukaryota</taxon>
        <taxon>Viridiplantae</taxon>
        <taxon>Streptophyta</taxon>
        <taxon>Embryophyta</taxon>
        <taxon>Tracheophyta</taxon>
        <taxon>Spermatophyta</taxon>
        <taxon>Magnoliopsida</taxon>
        <taxon>eudicotyledons</taxon>
        <taxon>Gunneridae</taxon>
        <taxon>Pentapetalae</taxon>
        <taxon>rosids</taxon>
        <taxon>malvids</taxon>
        <taxon>Malvales</taxon>
        <taxon>Malvaceae</taxon>
        <taxon>Malvoideae</taxon>
        <taxon>Hibiscus</taxon>
    </lineage>
</organism>
<accession>A0ABR2DIV1</accession>
<keyword evidence="3" id="KW-1185">Reference proteome</keyword>
<reference evidence="2 3" key="1">
    <citation type="journal article" date="2024" name="G3 (Bethesda)">
        <title>Genome assembly of Hibiscus sabdariffa L. provides insights into metabolisms of medicinal natural products.</title>
        <authorList>
            <person name="Kim T."/>
        </authorList>
    </citation>
    <scope>NUCLEOTIDE SEQUENCE [LARGE SCALE GENOMIC DNA]</scope>
    <source>
        <strain evidence="2">TK-2024</strain>
        <tissue evidence="2">Old leaves</tissue>
    </source>
</reference>
<evidence type="ECO:0000313" key="2">
    <source>
        <dbReference type="EMBL" id="KAK8540218.1"/>
    </source>
</evidence>
<evidence type="ECO:0000256" key="1">
    <source>
        <dbReference type="SAM" id="Phobius"/>
    </source>
</evidence>
<protein>
    <submittedName>
        <fullName evidence="2">Uncharacterized protein</fullName>
    </submittedName>
</protein>
<keyword evidence="1" id="KW-1133">Transmembrane helix</keyword>
<gene>
    <name evidence="2" type="ORF">V6N12_046507</name>
</gene>
<feature type="transmembrane region" description="Helical" evidence="1">
    <location>
        <begin position="12"/>
        <end position="30"/>
    </location>
</feature>
<sequence>MKKNHSLQVRPVRRFFIYLFIFFLFLAVSLEPNSSKILSETMGNSSSMLTQYDIEEVQQHCQRLFS</sequence>